<evidence type="ECO:0000313" key="3">
    <source>
        <dbReference type="Proteomes" id="UP000037997"/>
    </source>
</evidence>
<evidence type="ECO:0000259" key="1">
    <source>
        <dbReference type="Pfam" id="PF22196"/>
    </source>
</evidence>
<protein>
    <recommendedName>
        <fullName evidence="1">HdrB-like C-terminal domain-containing protein</fullName>
    </recommendedName>
</protein>
<evidence type="ECO:0000313" key="2">
    <source>
        <dbReference type="EMBL" id="KPH54875.1"/>
    </source>
</evidence>
<dbReference type="Pfam" id="PF22196">
    <property type="entry name" value="HdrB-like_C"/>
    <property type="match status" value="1"/>
</dbReference>
<reference evidence="2 3" key="1">
    <citation type="submission" date="2014-06" db="EMBL/GenBank/DDBJ databases">
        <title>Helicobacter pullorum isolates in fresh chicken meat - phenotypic and genotypic features.</title>
        <authorList>
            <person name="Borges V."/>
            <person name="Santos A."/>
            <person name="Correia C.B."/>
            <person name="Saraiva M."/>
            <person name="Menard A."/>
            <person name="Vieira L."/>
            <person name="Sampaio D.A."/>
            <person name="Gomes J.P."/>
            <person name="Oleastro M."/>
        </authorList>
    </citation>
    <scope>NUCLEOTIDE SEQUENCE [LARGE SCALE GENOMIC DNA]</scope>
    <source>
        <strain evidence="2 3">229334/12</strain>
    </source>
</reference>
<dbReference type="AlphaFoldDB" id="A0A0N1E7M0"/>
<dbReference type="PATRIC" id="fig|35818.11.peg.2275"/>
<dbReference type="InterPro" id="IPR054018">
    <property type="entry name" value="HdrB-like_C"/>
</dbReference>
<dbReference type="RefSeq" id="WP_054198556.1">
    <property type="nucleotide sequence ID" value="NZ_JNOC01000079.1"/>
</dbReference>
<dbReference type="Proteomes" id="UP000037997">
    <property type="component" value="Unassembled WGS sequence"/>
</dbReference>
<gene>
    <name evidence="2" type="ORF">HPU229334_11495</name>
</gene>
<organism evidence="2 3">
    <name type="scientific">Helicobacter pullorum</name>
    <dbReference type="NCBI Taxonomy" id="35818"/>
    <lineage>
        <taxon>Bacteria</taxon>
        <taxon>Pseudomonadati</taxon>
        <taxon>Campylobacterota</taxon>
        <taxon>Epsilonproteobacteria</taxon>
        <taxon>Campylobacterales</taxon>
        <taxon>Helicobacteraceae</taxon>
        <taxon>Helicobacter</taxon>
    </lineage>
</organism>
<comment type="caution">
    <text evidence="2">The sequence shown here is derived from an EMBL/GenBank/DDBJ whole genome shotgun (WGS) entry which is preliminary data.</text>
</comment>
<name>A0A0N1E7M0_9HELI</name>
<accession>A0A0N1E7M0</accession>
<proteinExistence type="predicted"/>
<dbReference type="EMBL" id="JNOC01000079">
    <property type="protein sequence ID" value="KPH54875.1"/>
    <property type="molecule type" value="Genomic_DNA"/>
</dbReference>
<sequence>MDKLILWHNHFYNQSASILKENVKKLFEKLQIPIAEIWEIACENHLLPLVNEVEYYGKILQALNNAKKQKMKLLVCDSQSLLAIKRVFEKYFMHSNFKEEVNKKIGEIDILELEDAFVFAPEIVLQAFVRDNQKRTWEGFKCAFLLDRELESMIKETYIVEKFENLLGVKIYPFYKDSYDYLLHINKDMAYKMGGKDYYEMVDCGVDFIMTPNIGNFELLDGHSKKIKKSAGRDDLEVPILYIPQVFLALFKEYNAQDLMFFKHNISPKML</sequence>
<dbReference type="STRING" id="35818.HPU229336_05825"/>
<feature type="domain" description="HdrB-like C-terminal" evidence="1">
    <location>
        <begin position="179"/>
        <end position="265"/>
    </location>
</feature>
<dbReference type="Gene3D" id="3.40.50.11810">
    <property type="match status" value="1"/>
</dbReference>